<evidence type="ECO:0000256" key="1">
    <source>
        <dbReference type="ARBA" id="ARBA00004141"/>
    </source>
</evidence>
<evidence type="ECO:0000313" key="6">
    <source>
        <dbReference type="Proteomes" id="UP000030651"/>
    </source>
</evidence>
<dbReference type="SUPFAM" id="SSF103473">
    <property type="entry name" value="MFS general substrate transporter"/>
    <property type="match status" value="1"/>
</dbReference>
<feature type="transmembrane region" description="Helical" evidence="3">
    <location>
        <begin position="61"/>
        <end position="81"/>
    </location>
</feature>
<feature type="domain" description="Major facilitator superfamily (MFS) profile" evidence="4">
    <location>
        <begin position="27"/>
        <end position="480"/>
    </location>
</feature>
<dbReference type="Proteomes" id="UP000030651">
    <property type="component" value="Unassembled WGS sequence"/>
</dbReference>
<feature type="transmembrane region" description="Helical" evidence="3">
    <location>
        <begin position="292"/>
        <end position="316"/>
    </location>
</feature>
<dbReference type="Pfam" id="PF07690">
    <property type="entry name" value="MFS_1"/>
    <property type="match status" value="1"/>
</dbReference>
<sequence>MASGIKGRVLRIADEVGFITLKDSCRDTKLLCLQRFVRMYAFGISFLVLVDFLSSKSFTESQIGLFMTLTLLGDVLVSLVLTSITDQVGRRRILLAGSGLMIASGVVFAAVDNYIVLLIASIFGVISPTGNEIGPFRAVEQSVLAHLTDKSKHSDIFAWNILIGTAGAALGAVSSGLTVHVLENVLGSTKIFAYRIIFYEYAVAGGIKLFSTMLLSKRVEVEPVKVPEPESELELEQGLLSGEDDSDNDDESNSANRPEVRPNARVPQKQRTSLSGRLRSLLPSISPASRAILFRLVFLFFMDSFASGMATSSWITYFFTTVHSLRPATLGVLFMITNICATLSNLFAVPLAKRLGPLKTMTFTHLPSAVFLAVMAIPPASGAGTWIAMTFLTLRACTQSMDQAPRQAFLAAAVLPDERTAIMGFVNVVKTLAQSGGIGLAGVLADHKWWVVLFGGAGLLKISYDLLLLWMFLRVKDRVPAMN</sequence>
<feature type="transmembrane region" description="Helical" evidence="3">
    <location>
        <begin position="117"/>
        <end position="136"/>
    </location>
</feature>
<feature type="transmembrane region" description="Helical" evidence="3">
    <location>
        <begin position="191"/>
        <end position="210"/>
    </location>
</feature>
<dbReference type="OrthoDB" id="10027823at2759"/>
<evidence type="ECO:0000259" key="4">
    <source>
        <dbReference type="PROSITE" id="PS50850"/>
    </source>
</evidence>
<dbReference type="EMBL" id="KI912110">
    <property type="protein sequence ID" value="ETS84785.1"/>
    <property type="molecule type" value="Genomic_DNA"/>
</dbReference>
<dbReference type="PANTHER" id="PTHR23520">
    <property type="entry name" value="TRANSPORTER, PUTATIVE (AFU_ORTHOLOGUE AFUA_3G04000)-RELATED"/>
    <property type="match status" value="1"/>
</dbReference>
<dbReference type="KEGG" id="pfy:PFICI_02810"/>
<dbReference type="GO" id="GO:0000329">
    <property type="term" value="C:fungal-type vacuole membrane"/>
    <property type="evidence" value="ECO:0007669"/>
    <property type="project" value="TreeGrafter"/>
</dbReference>
<dbReference type="eggNOG" id="ENOG502QTZH">
    <property type="taxonomic scope" value="Eukaryota"/>
</dbReference>
<evidence type="ECO:0000313" key="5">
    <source>
        <dbReference type="EMBL" id="ETS84785.1"/>
    </source>
</evidence>
<dbReference type="PROSITE" id="PS50850">
    <property type="entry name" value="MFS"/>
    <property type="match status" value="1"/>
</dbReference>
<evidence type="ECO:0000256" key="3">
    <source>
        <dbReference type="SAM" id="Phobius"/>
    </source>
</evidence>
<proteinExistence type="predicted"/>
<dbReference type="InterPro" id="IPR036259">
    <property type="entry name" value="MFS_trans_sf"/>
</dbReference>
<comment type="subcellular location">
    <subcellularLocation>
        <location evidence="1">Membrane</location>
        <topology evidence="1">Multi-pass membrane protein</topology>
    </subcellularLocation>
</comment>
<reference evidence="6" key="1">
    <citation type="journal article" date="2015" name="BMC Genomics">
        <title>Genomic and transcriptomic analysis of the endophytic fungus Pestalotiopsis fici reveals its lifestyle and high potential for synthesis of natural products.</title>
        <authorList>
            <person name="Wang X."/>
            <person name="Zhang X."/>
            <person name="Liu L."/>
            <person name="Xiang M."/>
            <person name="Wang W."/>
            <person name="Sun X."/>
            <person name="Che Y."/>
            <person name="Guo L."/>
            <person name="Liu G."/>
            <person name="Guo L."/>
            <person name="Wang C."/>
            <person name="Yin W.B."/>
            <person name="Stadler M."/>
            <person name="Zhang X."/>
            <person name="Liu X."/>
        </authorList>
    </citation>
    <scope>NUCLEOTIDE SEQUENCE [LARGE SCALE GENOMIC DNA]</scope>
    <source>
        <strain evidence="6">W106-1 / CGMCC3.15140</strain>
    </source>
</reference>
<keyword evidence="6" id="KW-1185">Reference proteome</keyword>
<feature type="transmembrane region" description="Helical" evidence="3">
    <location>
        <begin position="369"/>
        <end position="392"/>
    </location>
</feature>
<feature type="transmembrane region" description="Helical" evidence="3">
    <location>
        <begin position="93"/>
        <end position="111"/>
    </location>
</feature>
<dbReference type="Gene3D" id="1.20.1250.20">
    <property type="entry name" value="MFS general substrate transporter like domains"/>
    <property type="match status" value="2"/>
</dbReference>
<dbReference type="InterPro" id="IPR011701">
    <property type="entry name" value="MFS"/>
</dbReference>
<feature type="region of interest" description="Disordered" evidence="2">
    <location>
        <begin position="226"/>
        <end position="272"/>
    </location>
</feature>
<protein>
    <recommendedName>
        <fullName evidence="4">Major facilitator superfamily (MFS) profile domain-containing protein</fullName>
    </recommendedName>
</protein>
<organism evidence="5 6">
    <name type="scientific">Pestalotiopsis fici (strain W106-1 / CGMCC3.15140)</name>
    <dbReference type="NCBI Taxonomy" id="1229662"/>
    <lineage>
        <taxon>Eukaryota</taxon>
        <taxon>Fungi</taxon>
        <taxon>Dikarya</taxon>
        <taxon>Ascomycota</taxon>
        <taxon>Pezizomycotina</taxon>
        <taxon>Sordariomycetes</taxon>
        <taxon>Xylariomycetidae</taxon>
        <taxon>Amphisphaeriales</taxon>
        <taxon>Sporocadaceae</taxon>
        <taxon>Pestalotiopsis</taxon>
    </lineage>
</organism>
<evidence type="ECO:0000256" key="2">
    <source>
        <dbReference type="SAM" id="MobiDB-lite"/>
    </source>
</evidence>
<dbReference type="PANTHER" id="PTHR23520:SF5">
    <property type="entry name" value="TRANSPORTER, PUTATIVE (AFU_ORTHOLOGUE AFUA_3G04000)-RELATED"/>
    <property type="match status" value="1"/>
</dbReference>
<dbReference type="RefSeq" id="XP_007829582.1">
    <property type="nucleotide sequence ID" value="XM_007831391.1"/>
</dbReference>
<dbReference type="GO" id="GO:0022857">
    <property type="term" value="F:transmembrane transporter activity"/>
    <property type="evidence" value="ECO:0007669"/>
    <property type="project" value="InterPro"/>
</dbReference>
<dbReference type="OMA" id="GDVYAWY"/>
<dbReference type="InParanoid" id="W3XFI2"/>
<dbReference type="HOGENOM" id="CLU_025894_2_0_1"/>
<dbReference type="AlphaFoldDB" id="W3XFI2"/>
<accession>W3XFI2</accession>
<feature type="transmembrane region" description="Helical" evidence="3">
    <location>
        <begin position="328"/>
        <end position="348"/>
    </location>
</feature>
<feature type="transmembrane region" description="Helical" evidence="3">
    <location>
        <begin position="157"/>
        <end position="179"/>
    </location>
</feature>
<feature type="compositionally biased region" description="Acidic residues" evidence="2">
    <location>
        <begin position="242"/>
        <end position="252"/>
    </location>
</feature>
<gene>
    <name evidence="5" type="ORF">PFICI_02810</name>
</gene>
<feature type="transmembrane region" description="Helical" evidence="3">
    <location>
        <begin position="449"/>
        <end position="473"/>
    </location>
</feature>
<keyword evidence="3" id="KW-0472">Membrane</keyword>
<keyword evidence="3" id="KW-0812">Transmembrane</keyword>
<feature type="transmembrane region" description="Helical" evidence="3">
    <location>
        <begin position="36"/>
        <end position="55"/>
    </location>
</feature>
<name>W3XFI2_PESFW</name>
<dbReference type="GeneID" id="19267823"/>
<dbReference type="FunCoup" id="W3XFI2">
    <property type="interactions" value="134"/>
</dbReference>
<keyword evidence="3" id="KW-1133">Transmembrane helix</keyword>
<dbReference type="InterPro" id="IPR020846">
    <property type="entry name" value="MFS_dom"/>
</dbReference>